<dbReference type="InterPro" id="IPR003660">
    <property type="entry name" value="HAMP_dom"/>
</dbReference>
<evidence type="ECO:0000256" key="3">
    <source>
        <dbReference type="ARBA" id="ARBA00012438"/>
    </source>
</evidence>
<evidence type="ECO:0000313" key="13">
    <source>
        <dbReference type="EMBL" id="SFJ39652.1"/>
    </source>
</evidence>
<dbReference type="EC" id="2.7.13.3" evidence="3"/>
<feature type="domain" description="Histidine kinase" evidence="11">
    <location>
        <begin position="259"/>
        <end position="469"/>
    </location>
</feature>
<reference evidence="13 14" key="1">
    <citation type="submission" date="2016-10" db="EMBL/GenBank/DDBJ databases">
        <authorList>
            <person name="de Groot N.N."/>
        </authorList>
    </citation>
    <scope>NUCLEOTIDE SEQUENCE [LARGE SCALE GENOMIC DNA]</scope>
    <source>
        <strain evidence="13 14">CGMCC 1.8891</strain>
    </source>
</reference>
<dbReference type="SMART" id="SM00388">
    <property type="entry name" value="HisKA"/>
    <property type="match status" value="1"/>
</dbReference>
<feature type="transmembrane region" description="Helical" evidence="10">
    <location>
        <begin position="20"/>
        <end position="47"/>
    </location>
</feature>
<dbReference type="Gene3D" id="1.10.287.130">
    <property type="match status" value="1"/>
</dbReference>
<feature type="transmembrane region" description="Helical" evidence="10">
    <location>
        <begin position="179"/>
        <end position="199"/>
    </location>
</feature>
<dbReference type="SMART" id="SM00387">
    <property type="entry name" value="HATPase_c"/>
    <property type="match status" value="1"/>
</dbReference>
<dbReference type="InterPro" id="IPR003594">
    <property type="entry name" value="HATPase_dom"/>
</dbReference>
<evidence type="ECO:0000256" key="7">
    <source>
        <dbReference type="ARBA" id="ARBA00022777"/>
    </source>
</evidence>
<dbReference type="GO" id="GO:0000155">
    <property type="term" value="F:phosphorelay sensor kinase activity"/>
    <property type="evidence" value="ECO:0007669"/>
    <property type="project" value="InterPro"/>
</dbReference>
<keyword evidence="14" id="KW-1185">Reference proteome</keyword>
<evidence type="ECO:0000313" key="14">
    <source>
        <dbReference type="Proteomes" id="UP000183299"/>
    </source>
</evidence>
<protein>
    <recommendedName>
        <fullName evidence="3">histidine kinase</fullName>
        <ecNumber evidence="3">2.7.13.3</ecNumber>
    </recommendedName>
</protein>
<evidence type="ECO:0000259" key="12">
    <source>
        <dbReference type="PROSITE" id="PS50885"/>
    </source>
</evidence>
<dbReference type="STRING" id="576117.SAMN04488138_104205"/>
<comment type="subcellular location">
    <subcellularLocation>
        <location evidence="2">Membrane</location>
    </subcellularLocation>
</comment>
<dbReference type="PANTHER" id="PTHR45436">
    <property type="entry name" value="SENSOR HISTIDINE KINASE YKOH"/>
    <property type="match status" value="1"/>
</dbReference>
<keyword evidence="6 10" id="KW-0812">Transmembrane</keyword>
<evidence type="ECO:0000256" key="5">
    <source>
        <dbReference type="ARBA" id="ARBA00022679"/>
    </source>
</evidence>
<dbReference type="CDD" id="cd00082">
    <property type="entry name" value="HisKA"/>
    <property type="match status" value="1"/>
</dbReference>
<dbReference type="SUPFAM" id="SSF55874">
    <property type="entry name" value="ATPase domain of HSP90 chaperone/DNA topoisomerase II/histidine kinase"/>
    <property type="match status" value="1"/>
</dbReference>
<dbReference type="InterPro" id="IPR013727">
    <property type="entry name" value="2CSK_N"/>
</dbReference>
<dbReference type="InterPro" id="IPR050428">
    <property type="entry name" value="TCS_sensor_his_kinase"/>
</dbReference>
<dbReference type="EMBL" id="FORY01000004">
    <property type="protein sequence ID" value="SFJ39652.1"/>
    <property type="molecule type" value="Genomic_DNA"/>
</dbReference>
<keyword evidence="7 13" id="KW-0418">Kinase</keyword>
<keyword evidence="4" id="KW-0597">Phosphoprotein</keyword>
<dbReference type="AlphaFoldDB" id="A0A1I3R1K4"/>
<evidence type="ECO:0000256" key="2">
    <source>
        <dbReference type="ARBA" id="ARBA00004370"/>
    </source>
</evidence>
<proteinExistence type="predicted"/>
<dbReference type="Proteomes" id="UP000183299">
    <property type="component" value="Unassembled WGS sequence"/>
</dbReference>
<accession>A0A1I3R1K4</accession>
<sequence>MMDDPLDAIAARTAGSERSLLARVMAGVFTLLAMGGIVVALAAFAYGRNAARQSFDRILLGAANDIAESLIVQDGQPVANIPASAFGLLALAENDRIYYSIQGPDGAVLTGYSGGAKTANLSDTLTSPVFYDNRMQAERARFVTVARLFSERDFSGAVYVTVGHTLRARNAMALGLTKGALVMTGFGGLALLLGAFLVIRSSMKPLETLTRELSQRNPYDLTPMSTQGPAEVAVMVHALNRFMQRLDRQVDAMKHLISDTAHQLRTPVAAIRAQAELAIEDDAEDRRVQRLERLVKRTRSLGTLLDQMLSRALVIHRTDNAPPASIDLRDIALRIFEERDHEFLAPDIEVGLSIGEHPVIVIADDISLTEAVKNMLTNGLRHGVSPVTLGVSKEQGCAMIWVQDSGSGPPHEVMSTIGQRFERSAASKGDSAGLGLSIVQAVARAFNGKVLMEHLDTGFRVTLSFPAQEEDSLP</sequence>
<dbReference type="InterPro" id="IPR005467">
    <property type="entry name" value="His_kinase_dom"/>
</dbReference>
<keyword evidence="10" id="KW-0472">Membrane</keyword>
<dbReference type="Gene3D" id="3.30.565.10">
    <property type="entry name" value="Histidine kinase-like ATPase, C-terminal domain"/>
    <property type="match status" value="1"/>
</dbReference>
<evidence type="ECO:0000259" key="11">
    <source>
        <dbReference type="PROSITE" id="PS50109"/>
    </source>
</evidence>
<keyword evidence="9" id="KW-0902">Two-component regulatory system</keyword>
<evidence type="ECO:0000256" key="9">
    <source>
        <dbReference type="ARBA" id="ARBA00023012"/>
    </source>
</evidence>
<evidence type="ECO:0000256" key="4">
    <source>
        <dbReference type="ARBA" id="ARBA00022553"/>
    </source>
</evidence>
<dbReference type="InterPro" id="IPR003661">
    <property type="entry name" value="HisK_dim/P_dom"/>
</dbReference>
<evidence type="ECO:0000256" key="8">
    <source>
        <dbReference type="ARBA" id="ARBA00022989"/>
    </source>
</evidence>
<dbReference type="Pfam" id="PF02518">
    <property type="entry name" value="HATPase_c"/>
    <property type="match status" value="1"/>
</dbReference>
<dbReference type="PANTHER" id="PTHR45436:SF1">
    <property type="entry name" value="SENSOR PROTEIN QSEC"/>
    <property type="match status" value="1"/>
</dbReference>
<dbReference type="Pfam" id="PF08521">
    <property type="entry name" value="2CSK_N"/>
    <property type="match status" value="1"/>
</dbReference>
<keyword evidence="8 10" id="KW-1133">Transmembrane helix</keyword>
<dbReference type="GO" id="GO:0005886">
    <property type="term" value="C:plasma membrane"/>
    <property type="evidence" value="ECO:0007669"/>
    <property type="project" value="TreeGrafter"/>
</dbReference>
<dbReference type="SUPFAM" id="SSF47384">
    <property type="entry name" value="Homodimeric domain of signal transducing histidine kinase"/>
    <property type="match status" value="1"/>
</dbReference>
<dbReference type="PROSITE" id="PS50109">
    <property type="entry name" value="HIS_KIN"/>
    <property type="match status" value="1"/>
</dbReference>
<organism evidence="13 14">
    <name type="scientific">Celeribacter halophilus</name>
    <dbReference type="NCBI Taxonomy" id="576117"/>
    <lineage>
        <taxon>Bacteria</taxon>
        <taxon>Pseudomonadati</taxon>
        <taxon>Pseudomonadota</taxon>
        <taxon>Alphaproteobacteria</taxon>
        <taxon>Rhodobacterales</taxon>
        <taxon>Roseobacteraceae</taxon>
        <taxon>Celeribacter</taxon>
    </lineage>
</organism>
<dbReference type="InterPro" id="IPR036097">
    <property type="entry name" value="HisK_dim/P_sf"/>
</dbReference>
<name>A0A1I3R1K4_9RHOB</name>
<gene>
    <name evidence="13" type="ORF">SAMN04488138_104205</name>
</gene>
<comment type="catalytic activity">
    <reaction evidence="1">
        <text>ATP + protein L-histidine = ADP + protein N-phospho-L-histidine.</text>
        <dbReference type="EC" id="2.7.13.3"/>
    </reaction>
</comment>
<evidence type="ECO:0000256" key="10">
    <source>
        <dbReference type="SAM" id="Phobius"/>
    </source>
</evidence>
<dbReference type="InterPro" id="IPR036890">
    <property type="entry name" value="HATPase_C_sf"/>
</dbReference>
<dbReference type="GeneID" id="98664472"/>
<keyword evidence="5" id="KW-0808">Transferase</keyword>
<evidence type="ECO:0000256" key="1">
    <source>
        <dbReference type="ARBA" id="ARBA00000085"/>
    </source>
</evidence>
<feature type="domain" description="HAMP" evidence="12">
    <location>
        <begin position="200"/>
        <end position="251"/>
    </location>
</feature>
<evidence type="ECO:0000256" key="6">
    <source>
        <dbReference type="ARBA" id="ARBA00022692"/>
    </source>
</evidence>
<dbReference type="RefSeq" id="WP_231730492.1">
    <property type="nucleotide sequence ID" value="NZ_FORY01000004.1"/>
</dbReference>
<dbReference type="PROSITE" id="PS50885">
    <property type="entry name" value="HAMP"/>
    <property type="match status" value="1"/>
</dbReference>
<dbReference type="Pfam" id="PF00512">
    <property type="entry name" value="HisKA"/>
    <property type="match status" value="1"/>
</dbReference>